<proteinExistence type="predicted"/>
<dbReference type="AlphaFoldDB" id="A0A1I7TIV5"/>
<dbReference type="eggNOG" id="ENOG502THCU">
    <property type="taxonomic scope" value="Eukaryota"/>
</dbReference>
<accession>A0A1I7TIV5</accession>
<sequence>MFCFSMDSNGPSAVECRPPHNSDQLFVDLNEPPSSSSGSYEPKAHIGWASFGESIDPPSPANKTVAPVQLKRKVYVVRSQNRDKSKPYHIVSNKTRKTALDVIEPSKPEPTVMANNVSSDSDEDVDVVGIDDDDDTGSLISPAVQPTTVPLSLTSDLQLPPDLPPQPSFGSRFGMKAKRGELRQGYESDVDDLRFPGNLSPPPRLEPQTSDSTGILKAQDSISDGKTEESAPDEQLMMLIHLKY</sequence>
<evidence type="ECO:0000313" key="3">
    <source>
        <dbReference type="WBParaSite" id="Csp11.Scaffold626.g6366.t2"/>
    </source>
</evidence>
<keyword evidence="2" id="KW-1185">Reference proteome</keyword>
<organism evidence="2 3">
    <name type="scientific">Caenorhabditis tropicalis</name>
    <dbReference type="NCBI Taxonomy" id="1561998"/>
    <lineage>
        <taxon>Eukaryota</taxon>
        <taxon>Metazoa</taxon>
        <taxon>Ecdysozoa</taxon>
        <taxon>Nematoda</taxon>
        <taxon>Chromadorea</taxon>
        <taxon>Rhabditida</taxon>
        <taxon>Rhabditina</taxon>
        <taxon>Rhabditomorpha</taxon>
        <taxon>Rhabditoidea</taxon>
        <taxon>Rhabditidae</taxon>
        <taxon>Peloderinae</taxon>
        <taxon>Caenorhabditis</taxon>
    </lineage>
</organism>
<protein>
    <submittedName>
        <fullName evidence="3">Bestrophin homolog</fullName>
    </submittedName>
</protein>
<evidence type="ECO:0000313" key="2">
    <source>
        <dbReference type="Proteomes" id="UP000095282"/>
    </source>
</evidence>
<dbReference type="STRING" id="1561998.A0A1I7TIV5"/>
<name>A0A1I7TIV5_9PELO</name>
<dbReference type="WBParaSite" id="Csp11.Scaffold626.g6366.t2">
    <property type="protein sequence ID" value="Csp11.Scaffold626.g6366.t2"/>
    <property type="gene ID" value="Csp11.Scaffold626.g6366"/>
</dbReference>
<feature type="region of interest" description="Disordered" evidence="1">
    <location>
        <begin position="157"/>
        <end position="235"/>
    </location>
</feature>
<evidence type="ECO:0000256" key="1">
    <source>
        <dbReference type="SAM" id="MobiDB-lite"/>
    </source>
</evidence>
<reference evidence="3" key="1">
    <citation type="submission" date="2016-11" db="UniProtKB">
        <authorList>
            <consortium name="WormBaseParasite"/>
        </authorList>
    </citation>
    <scope>IDENTIFICATION</scope>
</reference>
<dbReference type="Proteomes" id="UP000095282">
    <property type="component" value="Unplaced"/>
</dbReference>
<feature type="compositionally biased region" description="Basic and acidic residues" evidence="1">
    <location>
        <begin position="178"/>
        <end position="194"/>
    </location>
</feature>